<comment type="caution">
    <text evidence="2">The sequence shown here is derived from an EMBL/GenBank/DDBJ whole genome shotgun (WGS) entry which is preliminary data.</text>
</comment>
<gene>
    <name evidence="2" type="ORF">KIN20_014254</name>
</gene>
<dbReference type="Proteomes" id="UP001196413">
    <property type="component" value="Unassembled WGS sequence"/>
</dbReference>
<name>A0AAD5MI29_PARTN</name>
<sequence>MKVEESDLREESSSSLQSFYDASSLRYDNETPEALDDSGVHDVQVVTKSSTGDDVGSPTAKKDRSYYHLKPSARQFMGGDALAKTTLFLWFQDDVGRNQWSGKVLKFIPTHLPNTKMFLDHLRCAKPNNSHVMESFDVSSLYTNVSNDSAMEAIFELLTENEQK</sequence>
<evidence type="ECO:0008006" key="4">
    <source>
        <dbReference type="Google" id="ProtNLM"/>
    </source>
</evidence>
<accession>A0AAD5MI29</accession>
<dbReference type="AlphaFoldDB" id="A0AAD5MI29"/>
<dbReference type="EMBL" id="JAHQIW010002838">
    <property type="protein sequence ID" value="KAJ1356523.1"/>
    <property type="molecule type" value="Genomic_DNA"/>
</dbReference>
<evidence type="ECO:0000313" key="3">
    <source>
        <dbReference type="Proteomes" id="UP001196413"/>
    </source>
</evidence>
<organism evidence="2 3">
    <name type="scientific">Parelaphostrongylus tenuis</name>
    <name type="common">Meningeal worm</name>
    <dbReference type="NCBI Taxonomy" id="148309"/>
    <lineage>
        <taxon>Eukaryota</taxon>
        <taxon>Metazoa</taxon>
        <taxon>Ecdysozoa</taxon>
        <taxon>Nematoda</taxon>
        <taxon>Chromadorea</taxon>
        <taxon>Rhabditida</taxon>
        <taxon>Rhabditina</taxon>
        <taxon>Rhabditomorpha</taxon>
        <taxon>Strongyloidea</taxon>
        <taxon>Metastrongylidae</taxon>
        <taxon>Parelaphostrongylus</taxon>
    </lineage>
</organism>
<proteinExistence type="predicted"/>
<evidence type="ECO:0000256" key="1">
    <source>
        <dbReference type="SAM" id="MobiDB-lite"/>
    </source>
</evidence>
<protein>
    <recommendedName>
        <fullName evidence="4">Reverse transcriptase domain-containing protein</fullName>
    </recommendedName>
</protein>
<feature type="region of interest" description="Disordered" evidence="1">
    <location>
        <begin position="30"/>
        <end position="63"/>
    </location>
</feature>
<keyword evidence="3" id="KW-1185">Reference proteome</keyword>
<evidence type="ECO:0000313" key="2">
    <source>
        <dbReference type="EMBL" id="KAJ1356523.1"/>
    </source>
</evidence>
<reference evidence="2" key="1">
    <citation type="submission" date="2021-06" db="EMBL/GenBank/DDBJ databases">
        <title>Parelaphostrongylus tenuis whole genome reference sequence.</title>
        <authorList>
            <person name="Garwood T.J."/>
            <person name="Larsen P.A."/>
            <person name="Fountain-Jones N.M."/>
            <person name="Garbe J.R."/>
            <person name="Macchietto M.G."/>
            <person name="Kania S.A."/>
            <person name="Gerhold R.W."/>
            <person name="Richards J.E."/>
            <person name="Wolf T.M."/>
        </authorList>
    </citation>
    <scope>NUCLEOTIDE SEQUENCE</scope>
    <source>
        <strain evidence="2">MNPRO001-30</strain>
        <tissue evidence="2">Meninges</tissue>
    </source>
</reference>